<name>F5XSI3_MICPN</name>
<evidence type="ECO:0000256" key="8">
    <source>
        <dbReference type="RuleBase" id="RU363032"/>
    </source>
</evidence>
<evidence type="ECO:0000256" key="3">
    <source>
        <dbReference type="ARBA" id="ARBA00022448"/>
    </source>
</evidence>
<keyword evidence="7 8" id="KW-0472">Membrane</keyword>
<feature type="transmembrane region" description="Helical" evidence="8">
    <location>
        <begin position="228"/>
        <end position="247"/>
    </location>
</feature>
<dbReference type="Gene3D" id="1.10.3720.10">
    <property type="entry name" value="MetI-like"/>
    <property type="match status" value="1"/>
</dbReference>
<dbReference type="KEGG" id="mph:MLP_18500"/>
<dbReference type="Pfam" id="PF00528">
    <property type="entry name" value="BPD_transp_1"/>
    <property type="match status" value="1"/>
</dbReference>
<evidence type="ECO:0000256" key="1">
    <source>
        <dbReference type="ARBA" id="ARBA00004651"/>
    </source>
</evidence>
<dbReference type="eggNOG" id="COG4132">
    <property type="taxonomic scope" value="Bacteria"/>
</dbReference>
<dbReference type="EMBL" id="AP012204">
    <property type="protein sequence ID" value="BAK34864.1"/>
    <property type="molecule type" value="Genomic_DNA"/>
</dbReference>
<organism evidence="10 11">
    <name type="scientific">Microlunatus phosphovorus (strain ATCC 700054 / DSM 10555 / JCM 9379 / NBRC 101784 / NCIMB 13414 / VKM Ac-1990 / NM-1)</name>
    <dbReference type="NCBI Taxonomy" id="1032480"/>
    <lineage>
        <taxon>Bacteria</taxon>
        <taxon>Bacillati</taxon>
        <taxon>Actinomycetota</taxon>
        <taxon>Actinomycetes</taxon>
        <taxon>Propionibacteriales</taxon>
        <taxon>Propionibacteriaceae</taxon>
        <taxon>Microlunatus</taxon>
    </lineage>
</organism>
<feature type="transmembrane region" description="Helical" evidence="8">
    <location>
        <begin position="259"/>
        <end position="281"/>
    </location>
</feature>
<dbReference type="PROSITE" id="PS50928">
    <property type="entry name" value="ABC_TM1"/>
    <property type="match status" value="1"/>
</dbReference>
<dbReference type="CDD" id="cd06261">
    <property type="entry name" value="TM_PBP2"/>
    <property type="match status" value="1"/>
</dbReference>
<dbReference type="InterPro" id="IPR035906">
    <property type="entry name" value="MetI-like_sf"/>
</dbReference>
<feature type="transmembrane region" description="Helical" evidence="8">
    <location>
        <begin position="155"/>
        <end position="179"/>
    </location>
</feature>
<evidence type="ECO:0000259" key="9">
    <source>
        <dbReference type="PROSITE" id="PS50928"/>
    </source>
</evidence>
<dbReference type="PANTHER" id="PTHR42929:SF1">
    <property type="entry name" value="INNER MEMBRANE ABC TRANSPORTER PERMEASE PROTEIN YDCU-RELATED"/>
    <property type="match status" value="1"/>
</dbReference>
<dbReference type="OrthoDB" id="8404154at2"/>
<sequence>MSGAGVAQRLRRLPLSWVGAVPYLAVVGLFLVLPVAVNIWSSFHANGELSVQNLIDATKGQYRNAFLETIYLSAITAVLGGILGMVVAWALAGRVAGPRMFKTLANAFTTVSSQAGGVPLAFAFVATLGAEGLITKLIFDVTGFQLTDHFRLATFWGLVLVYLYFQVPLMAILMVPAFQGLRVEWQEAALALGATRWHFLRQIAIPIMSPAVVGSLLLLFANSFAAYATAYALAGSSVNLVAIQIGFFLSGNVLFDESFAAALVTWMMVVICVCLGLRALLLRRATRWLR</sequence>
<dbReference type="RefSeq" id="WP_013862744.1">
    <property type="nucleotide sequence ID" value="NC_015635.1"/>
</dbReference>
<evidence type="ECO:0000313" key="11">
    <source>
        <dbReference type="Proteomes" id="UP000007947"/>
    </source>
</evidence>
<comment type="similarity">
    <text evidence="2">Belongs to the binding-protein-dependent transport system permease family. CysTW subfamily.</text>
</comment>
<protein>
    <submittedName>
        <fullName evidence="10">Putative ABC transporter permease protein</fullName>
    </submittedName>
</protein>
<comment type="subcellular location">
    <subcellularLocation>
        <location evidence="1 8">Cell membrane</location>
        <topology evidence="1 8">Multi-pass membrane protein</topology>
    </subcellularLocation>
</comment>
<accession>F5XSI3</accession>
<evidence type="ECO:0000256" key="2">
    <source>
        <dbReference type="ARBA" id="ARBA00007069"/>
    </source>
</evidence>
<evidence type="ECO:0000256" key="7">
    <source>
        <dbReference type="ARBA" id="ARBA00023136"/>
    </source>
</evidence>
<reference evidence="10 11" key="1">
    <citation type="submission" date="2011-05" db="EMBL/GenBank/DDBJ databases">
        <title>Whole genome sequence of Microlunatus phosphovorus NM-1.</title>
        <authorList>
            <person name="Hosoyama A."/>
            <person name="Sasaki K."/>
            <person name="Harada T."/>
            <person name="Igarashi R."/>
            <person name="Kawakoshi A."/>
            <person name="Sasagawa M."/>
            <person name="Fukada J."/>
            <person name="Nakamura S."/>
            <person name="Katano Y."/>
            <person name="Hanada S."/>
            <person name="Kamagata Y."/>
            <person name="Nakamura N."/>
            <person name="Yamazaki S."/>
            <person name="Fujita N."/>
        </authorList>
    </citation>
    <scope>NUCLEOTIDE SEQUENCE [LARGE SCALE GENOMIC DNA]</scope>
    <source>
        <strain evidence="11">ATCC 700054 / DSM 10555 / JCM 9379 / NBRC 101784 / NCIMB 13414 / VKM Ac-1990 / NM-1</strain>
    </source>
</reference>
<keyword evidence="11" id="KW-1185">Reference proteome</keyword>
<feature type="transmembrane region" description="Helical" evidence="8">
    <location>
        <begin position="20"/>
        <end position="40"/>
    </location>
</feature>
<keyword evidence="3 8" id="KW-0813">Transport</keyword>
<feature type="transmembrane region" description="Helical" evidence="8">
    <location>
        <begin position="199"/>
        <end position="221"/>
    </location>
</feature>
<evidence type="ECO:0000313" key="10">
    <source>
        <dbReference type="EMBL" id="BAK34864.1"/>
    </source>
</evidence>
<dbReference type="GO" id="GO:0005886">
    <property type="term" value="C:plasma membrane"/>
    <property type="evidence" value="ECO:0007669"/>
    <property type="project" value="UniProtKB-SubCell"/>
</dbReference>
<dbReference type="STRING" id="1032480.MLP_18500"/>
<dbReference type="AlphaFoldDB" id="F5XSI3"/>
<evidence type="ECO:0000256" key="5">
    <source>
        <dbReference type="ARBA" id="ARBA00022692"/>
    </source>
</evidence>
<dbReference type="SUPFAM" id="SSF161098">
    <property type="entry name" value="MetI-like"/>
    <property type="match status" value="1"/>
</dbReference>
<evidence type="ECO:0000256" key="6">
    <source>
        <dbReference type="ARBA" id="ARBA00022989"/>
    </source>
</evidence>
<gene>
    <name evidence="10" type="ordered locus">MLP_18500</name>
</gene>
<dbReference type="InterPro" id="IPR000515">
    <property type="entry name" value="MetI-like"/>
</dbReference>
<keyword evidence="5 8" id="KW-0812">Transmembrane</keyword>
<evidence type="ECO:0000256" key="4">
    <source>
        <dbReference type="ARBA" id="ARBA00022475"/>
    </source>
</evidence>
<proteinExistence type="inferred from homology"/>
<feature type="domain" description="ABC transmembrane type-1" evidence="9">
    <location>
        <begin position="66"/>
        <end position="281"/>
    </location>
</feature>
<keyword evidence="6 8" id="KW-1133">Transmembrane helix</keyword>
<feature type="transmembrane region" description="Helical" evidence="8">
    <location>
        <begin position="111"/>
        <end position="134"/>
    </location>
</feature>
<feature type="transmembrane region" description="Helical" evidence="8">
    <location>
        <begin position="69"/>
        <end position="91"/>
    </location>
</feature>
<dbReference type="PANTHER" id="PTHR42929">
    <property type="entry name" value="INNER MEMBRANE ABC TRANSPORTER PERMEASE PROTEIN YDCU-RELATED-RELATED"/>
    <property type="match status" value="1"/>
</dbReference>
<dbReference type="HOGENOM" id="CLU_016047_18_6_11"/>
<keyword evidence="4" id="KW-1003">Cell membrane</keyword>
<dbReference type="GO" id="GO:0055085">
    <property type="term" value="P:transmembrane transport"/>
    <property type="evidence" value="ECO:0007669"/>
    <property type="project" value="InterPro"/>
</dbReference>
<dbReference type="Proteomes" id="UP000007947">
    <property type="component" value="Chromosome"/>
</dbReference>